<keyword evidence="3" id="KW-1185">Reference proteome</keyword>
<evidence type="ECO:0000259" key="1">
    <source>
        <dbReference type="Pfam" id="PF01738"/>
    </source>
</evidence>
<accession>A0A7W7IRV0</accession>
<organism evidence="2 3">
    <name type="scientific">Brevundimonas bullata</name>
    <dbReference type="NCBI Taxonomy" id="13160"/>
    <lineage>
        <taxon>Bacteria</taxon>
        <taxon>Pseudomonadati</taxon>
        <taxon>Pseudomonadota</taxon>
        <taxon>Alphaproteobacteria</taxon>
        <taxon>Caulobacterales</taxon>
        <taxon>Caulobacteraceae</taxon>
        <taxon>Brevundimonas</taxon>
    </lineage>
</organism>
<feature type="domain" description="Dienelactone hydrolase" evidence="1">
    <location>
        <begin position="23"/>
        <end position="166"/>
    </location>
</feature>
<comment type="caution">
    <text evidence="2">The sequence shown here is derived from an EMBL/GenBank/DDBJ whole genome shotgun (WGS) entry which is preliminary data.</text>
</comment>
<gene>
    <name evidence="2" type="ORF">HNP32_003161</name>
</gene>
<keyword evidence="2" id="KW-0378">Hydrolase</keyword>
<name>A0A7W7IRV0_9CAUL</name>
<dbReference type="InterPro" id="IPR050261">
    <property type="entry name" value="FrsA_esterase"/>
</dbReference>
<dbReference type="RefSeq" id="WP_184272617.1">
    <property type="nucleotide sequence ID" value="NZ_JACHKY010000006.1"/>
</dbReference>
<evidence type="ECO:0000313" key="3">
    <source>
        <dbReference type="Proteomes" id="UP000539957"/>
    </source>
</evidence>
<dbReference type="InterPro" id="IPR002925">
    <property type="entry name" value="Dienelactn_hydro"/>
</dbReference>
<dbReference type="Proteomes" id="UP000539957">
    <property type="component" value="Unassembled WGS sequence"/>
</dbReference>
<dbReference type="EMBL" id="JACHKY010000006">
    <property type="protein sequence ID" value="MBB4799403.1"/>
    <property type="molecule type" value="Genomic_DNA"/>
</dbReference>
<keyword evidence="2" id="KW-0031">Aminopeptidase</keyword>
<evidence type="ECO:0000313" key="2">
    <source>
        <dbReference type="EMBL" id="MBB4799403.1"/>
    </source>
</evidence>
<keyword evidence="2" id="KW-0645">Protease</keyword>
<dbReference type="Pfam" id="PF01738">
    <property type="entry name" value="DLH"/>
    <property type="match status" value="1"/>
</dbReference>
<dbReference type="AlphaFoldDB" id="A0A7W7IRV0"/>
<dbReference type="PANTHER" id="PTHR22946:SF0">
    <property type="entry name" value="DIENELACTONE HYDROLASE DOMAIN-CONTAINING PROTEIN"/>
    <property type="match status" value="1"/>
</dbReference>
<dbReference type="Gene3D" id="3.40.50.1820">
    <property type="entry name" value="alpha/beta hydrolase"/>
    <property type="match status" value="1"/>
</dbReference>
<sequence length="190" mass="20908">MSGATLLLLHGAGGLVADLPVFVEHGRRLAELGYRIVMPDYFSDARDAAQSDELGWWPRAVVDATDWTLALPGVHASCLGAMGYSRGGYLAAEVAVQQTPIRAVVGVASAGNVRQREIVRRPSVMLIHAAGDPVIPPRRTKRWARILGEQGVPVEIVVLNVRRHHFRPGEWTDIFERADGFFRRTLIPEV</sequence>
<protein>
    <submittedName>
        <fullName evidence="2">Dipeptidyl aminopeptidase/acylaminoacyl peptidase</fullName>
    </submittedName>
</protein>
<dbReference type="SUPFAM" id="SSF53474">
    <property type="entry name" value="alpha/beta-Hydrolases"/>
    <property type="match status" value="1"/>
</dbReference>
<dbReference type="GO" id="GO:0004177">
    <property type="term" value="F:aminopeptidase activity"/>
    <property type="evidence" value="ECO:0007669"/>
    <property type="project" value="UniProtKB-KW"/>
</dbReference>
<dbReference type="PANTHER" id="PTHR22946">
    <property type="entry name" value="DIENELACTONE HYDROLASE DOMAIN-CONTAINING PROTEIN-RELATED"/>
    <property type="match status" value="1"/>
</dbReference>
<dbReference type="InterPro" id="IPR029058">
    <property type="entry name" value="AB_hydrolase_fold"/>
</dbReference>
<reference evidence="2 3" key="1">
    <citation type="submission" date="2020-08" db="EMBL/GenBank/DDBJ databases">
        <title>Functional genomics of gut bacteria from endangered species of beetles.</title>
        <authorList>
            <person name="Carlos-Shanley C."/>
        </authorList>
    </citation>
    <scope>NUCLEOTIDE SEQUENCE [LARGE SCALE GENOMIC DNA]</scope>
    <source>
        <strain evidence="2 3">S00123</strain>
    </source>
</reference>
<proteinExistence type="predicted"/>